<sequence length="218" mass="23490">MTPGPYRLVVFDFDGTLADSFPWFARVINDVADRYRFARIAPDETEVLRGLDAAGIVRHLGIAPWKLPFISRHMHALAARDIGEIQLFPGIAAMLSDLDAAGMPLAIVSSNTRANIEAVLGPEARRFRYFAYGASLFGKGRRLGALIREAGFDPAMVLYVGDEIRDHDAARAAGCSFAAVAWGYTRLEALRATGPALLLHSPGAVAAAVTAPLSVRAR</sequence>
<dbReference type="Gene3D" id="1.10.150.240">
    <property type="entry name" value="Putative phosphatase, domain 2"/>
    <property type="match status" value="1"/>
</dbReference>
<dbReference type="SFLD" id="SFLDS00003">
    <property type="entry name" value="Haloacid_Dehalogenase"/>
    <property type="match status" value="1"/>
</dbReference>
<comment type="caution">
    <text evidence="1">The sequence shown here is derived from an EMBL/GenBank/DDBJ whole genome shotgun (WGS) entry which is preliminary data.</text>
</comment>
<dbReference type="EMBL" id="JAUFPX010000015">
    <property type="protein sequence ID" value="MDN3592148.1"/>
    <property type="molecule type" value="Genomic_DNA"/>
</dbReference>
<proteinExistence type="predicted"/>
<organism evidence="1 2">
    <name type="scientific">Methylobacterium adhaesivum</name>
    <dbReference type="NCBI Taxonomy" id="333297"/>
    <lineage>
        <taxon>Bacteria</taxon>
        <taxon>Pseudomonadati</taxon>
        <taxon>Pseudomonadota</taxon>
        <taxon>Alphaproteobacteria</taxon>
        <taxon>Hyphomicrobiales</taxon>
        <taxon>Methylobacteriaceae</taxon>
        <taxon>Methylobacterium</taxon>
    </lineage>
</organism>
<evidence type="ECO:0000313" key="1">
    <source>
        <dbReference type="EMBL" id="MDN3592148.1"/>
    </source>
</evidence>
<dbReference type="Pfam" id="PF13419">
    <property type="entry name" value="HAD_2"/>
    <property type="match status" value="1"/>
</dbReference>
<dbReference type="Proteomes" id="UP001224644">
    <property type="component" value="Unassembled WGS sequence"/>
</dbReference>
<dbReference type="InterPro" id="IPR036412">
    <property type="entry name" value="HAD-like_sf"/>
</dbReference>
<dbReference type="InterPro" id="IPR041492">
    <property type="entry name" value="HAD_2"/>
</dbReference>
<dbReference type="InterPro" id="IPR023198">
    <property type="entry name" value="PGP-like_dom2"/>
</dbReference>
<dbReference type="PANTHER" id="PTHR43434:SF13">
    <property type="entry name" value="PHOSPHOGLYCOLATE PHOSPHATASE"/>
    <property type="match status" value="1"/>
</dbReference>
<keyword evidence="2" id="KW-1185">Reference proteome</keyword>
<dbReference type="Gene3D" id="3.40.50.1000">
    <property type="entry name" value="HAD superfamily/HAD-like"/>
    <property type="match status" value="1"/>
</dbReference>
<evidence type="ECO:0000313" key="2">
    <source>
        <dbReference type="Proteomes" id="UP001224644"/>
    </source>
</evidence>
<gene>
    <name evidence="1" type="ORF">QWZ12_16235</name>
</gene>
<name>A0ABT8BLR9_9HYPH</name>
<dbReference type="PANTHER" id="PTHR43434">
    <property type="entry name" value="PHOSPHOGLYCOLATE PHOSPHATASE"/>
    <property type="match status" value="1"/>
</dbReference>
<dbReference type="SUPFAM" id="SSF56784">
    <property type="entry name" value="HAD-like"/>
    <property type="match status" value="1"/>
</dbReference>
<dbReference type="SFLD" id="SFLDG01129">
    <property type="entry name" value="C1.5:_HAD__Beta-PGM__Phosphata"/>
    <property type="match status" value="1"/>
</dbReference>
<dbReference type="InterPro" id="IPR050155">
    <property type="entry name" value="HAD-like_hydrolase_sf"/>
</dbReference>
<reference evidence="2" key="1">
    <citation type="journal article" date="2019" name="Int. J. Syst. Evol. Microbiol.">
        <title>The Global Catalogue of Microorganisms (GCM) 10K type strain sequencing project: providing services to taxonomists for standard genome sequencing and annotation.</title>
        <authorList>
            <consortium name="The Broad Institute Genomics Platform"/>
            <consortium name="The Broad Institute Genome Sequencing Center for Infectious Disease"/>
            <person name="Wu L."/>
            <person name="Ma J."/>
        </authorList>
    </citation>
    <scope>NUCLEOTIDE SEQUENCE [LARGE SCALE GENOMIC DNA]</scope>
    <source>
        <strain evidence="2">CECT 7069</strain>
    </source>
</reference>
<dbReference type="RefSeq" id="WP_238226280.1">
    <property type="nucleotide sequence ID" value="NZ_BPQD01000016.1"/>
</dbReference>
<protein>
    <submittedName>
        <fullName evidence="1">HAD hydrolase-like protein</fullName>
    </submittedName>
</protein>
<accession>A0ABT8BLR9</accession>
<dbReference type="InterPro" id="IPR023214">
    <property type="entry name" value="HAD_sf"/>
</dbReference>